<dbReference type="GO" id="GO:0008976">
    <property type="term" value="F:polyphosphate kinase activity"/>
    <property type="evidence" value="ECO:0007669"/>
    <property type="project" value="InterPro"/>
</dbReference>
<comment type="similarity">
    <text evidence="1">Belongs to the polyphosphate kinase 2 (PPK2) family. Class I subfamily.</text>
</comment>
<reference evidence="5" key="1">
    <citation type="submission" date="2020-05" db="EMBL/GenBank/DDBJ databases">
        <authorList>
            <person name="Chiriac C."/>
            <person name="Salcher M."/>
            <person name="Ghai R."/>
            <person name="Kavagutti S V."/>
        </authorList>
    </citation>
    <scope>NUCLEOTIDE SEQUENCE</scope>
</reference>
<proteinExistence type="inferred from homology"/>
<gene>
    <name evidence="5" type="ORF">UFOPK3268_00020</name>
    <name evidence="6" type="ORF">UFOPK3752_01885</name>
    <name evidence="7" type="ORF">UFOPK4150_01671</name>
</gene>
<evidence type="ECO:0000313" key="5">
    <source>
        <dbReference type="EMBL" id="CAB4845881.1"/>
    </source>
</evidence>
<dbReference type="PANTHER" id="PTHR34383:SF1">
    <property type="entry name" value="ADP-POLYPHOSPHATE PHOSPHOTRANSFERASE"/>
    <property type="match status" value="1"/>
</dbReference>
<dbReference type="InterPro" id="IPR022486">
    <property type="entry name" value="PPK2_PA0141"/>
</dbReference>
<dbReference type="InterPro" id="IPR016898">
    <property type="entry name" value="Polyphosphate_phosphotransfera"/>
</dbReference>
<evidence type="ECO:0000256" key="3">
    <source>
        <dbReference type="ARBA" id="ARBA00022777"/>
    </source>
</evidence>
<dbReference type="SUPFAM" id="SSF52540">
    <property type="entry name" value="P-loop containing nucleoside triphosphate hydrolases"/>
    <property type="match status" value="1"/>
</dbReference>
<dbReference type="PIRSF" id="PIRSF028756">
    <property type="entry name" value="PPK2_prd"/>
    <property type="match status" value="1"/>
</dbReference>
<protein>
    <submittedName>
        <fullName evidence="5">Unannotated protein</fullName>
    </submittedName>
</protein>
<keyword evidence="3" id="KW-0418">Kinase</keyword>
<dbReference type="Gene3D" id="3.40.50.300">
    <property type="entry name" value="P-loop containing nucleotide triphosphate hydrolases"/>
    <property type="match status" value="1"/>
</dbReference>
<dbReference type="NCBIfam" id="TIGR03707">
    <property type="entry name" value="PPK2_P_aer"/>
    <property type="match status" value="1"/>
</dbReference>
<evidence type="ECO:0000256" key="1">
    <source>
        <dbReference type="ARBA" id="ARBA00009924"/>
    </source>
</evidence>
<accession>A0A6J7BLP8</accession>
<feature type="domain" description="Polyphosphate kinase-2-related" evidence="4">
    <location>
        <begin position="14"/>
        <end position="237"/>
    </location>
</feature>
<evidence type="ECO:0000313" key="6">
    <source>
        <dbReference type="EMBL" id="CAB4954624.1"/>
    </source>
</evidence>
<dbReference type="PANTHER" id="PTHR34383">
    <property type="entry name" value="POLYPHOSPHATE:AMP PHOSPHOTRANSFERASE-RELATED"/>
    <property type="match status" value="1"/>
</dbReference>
<dbReference type="EMBL" id="CAFBIZ010000002">
    <property type="protein sequence ID" value="CAB4845881.1"/>
    <property type="molecule type" value="Genomic_DNA"/>
</dbReference>
<dbReference type="EMBL" id="CAFBPU010000037">
    <property type="protein sequence ID" value="CAB5036600.1"/>
    <property type="molecule type" value="Genomic_DNA"/>
</dbReference>
<dbReference type="AlphaFoldDB" id="A0A6J7BLP8"/>
<organism evidence="5">
    <name type="scientific">freshwater metagenome</name>
    <dbReference type="NCBI Taxonomy" id="449393"/>
    <lineage>
        <taxon>unclassified sequences</taxon>
        <taxon>metagenomes</taxon>
        <taxon>ecological metagenomes</taxon>
    </lineage>
</organism>
<dbReference type="InterPro" id="IPR027417">
    <property type="entry name" value="P-loop_NTPase"/>
</dbReference>
<dbReference type="GO" id="GO:0006793">
    <property type="term" value="P:phosphorus metabolic process"/>
    <property type="evidence" value="ECO:0007669"/>
    <property type="project" value="InterPro"/>
</dbReference>
<evidence type="ECO:0000256" key="2">
    <source>
        <dbReference type="ARBA" id="ARBA00022679"/>
    </source>
</evidence>
<keyword evidence="2" id="KW-0808">Transferase</keyword>
<dbReference type="Pfam" id="PF03976">
    <property type="entry name" value="PPK2"/>
    <property type="match status" value="1"/>
</dbReference>
<evidence type="ECO:0000259" key="4">
    <source>
        <dbReference type="Pfam" id="PF03976"/>
    </source>
</evidence>
<sequence>MSKKDPSSDLPKQLGKREYELELSRLQTEMVAMQEWIRSTGKRLVVVLEGRDTAGKGGVIRRMTYEMNPRYCRVVALPSPTERQRSQWYFQRYIAELPAAGEIVMFDRSWYNRAGVERVMGFCTDEEYDYFMRVCPILESQLTRDGIILVKYWLSISDEEQRRRFQSRIDDPARRWKLSPMDMEAQSRWVDYAEAKDQMFAYTDTKENPWFVVDAEDKKSARLNLISHLLSLVPYQPITHDEIVLPPKQTRAYARPPMDTQNFVPTRYIVS</sequence>
<dbReference type="InterPro" id="IPR022488">
    <property type="entry name" value="PPK2-related"/>
</dbReference>
<dbReference type="EMBL" id="CAFBND010000100">
    <property type="protein sequence ID" value="CAB4954624.1"/>
    <property type="molecule type" value="Genomic_DNA"/>
</dbReference>
<evidence type="ECO:0000313" key="7">
    <source>
        <dbReference type="EMBL" id="CAB5036600.1"/>
    </source>
</evidence>
<name>A0A6J7BLP8_9ZZZZ</name>